<evidence type="ECO:0000256" key="3">
    <source>
        <dbReference type="ARBA" id="ARBA00022833"/>
    </source>
</evidence>
<feature type="domain" description="CXXC-type" evidence="6">
    <location>
        <begin position="120"/>
        <end position="166"/>
    </location>
</feature>
<dbReference type="InterPro" id="IPR001810">
    <property type="entry name" value="F-box_dom"/>
</dbReference>
<dbReference type="PANTHER" id="PTHR23123">
    <property type="entry name" value="PHD/F-BOX CONTAINING PROTEIN"/>
    <property type="match status" value="1"/>
</dbReference>
<dbReference type="CDD" id="cd15555">
    <property type="entry name" value="PHD_KDM2A_2B"/>
    <property type="match status" value="1"/>
</dbReference>
<dbReference type="Pfam" id="PF16866">
    <property type="entry name" value="PHD_4"/>
    <property type="match status" value="1"/>
</dbReference>
<evidence type="ECO:0000313" key="7">
    <source>
        <dbReference type="EMBL" id="CAD7575816.1"/>
    </source>
</evidence>
<dbReference type="SMART" id="SM00256">
    <property type="entry name" value="FBOX"/>
    <property type="match status" value="1"/>
</dbReference>
<dbReference type="Pfam" id="PF02008">
    <property type="entry name" value="zf-CXXC"/>
    <property type="match status" value="1"/>
</dbReference>
<dbReference type="InterPro" id="IPR032675">
    <property type="entry name" value="LRR_dom_sf"/>
</dbReference>
<dbReference type="Gene3D" id="6.10.280.250">
    <property type="match status" value="1"/>
</dbReference>
<evidence type="ECO:0000256" key="1">
    <source>
        <dbReference type="ARBA" id="ARBA00022723"/>
    </source>
</evidence>
<feature type="compositionally biased region" description="Polar residues" evidence="5">
    <location>
        <begin position="326"/>
        <end position="352"/>
    </location>
</feature>
<dbReference type="EMBL" id="OE183594">
    <property type="protein sequence ID" value="CAD7575816.1"/>
    <property type="molecule type" value="Genomic_DNA"/>
</dbReference>
<dbReference type="InterPro" id="IPR002857">
    <property type="entry name" value="Znf_CXXC"/>
</dbReference>
<feature type="compositionally biased region" description="Gly residues" evidence="5">
    <location>
        <begin position="107"/>
        <end position="116"/>
    </location>
</feature>
<dbReference type="Pfam" id="PF12937">
    <property type="entry name" value="F-box-like"/>
    <property type="match status" value="1"/>
</dbReference>
<dbReference type="Gene3D" id="3.80.10.10">
    <property type="entry name" value="Ribonuclease Inhibitor"/>
    <property type="match status" value="1"/>
</dbReference>
<organism evidence="7">
    <name type="scientific">Timema californicum</name>
    <name type="common">California timema</name>
    <name type="synonym">Walking stick</name>
    <dbReference type="NCBI Taxonomy" id="61474"/>
    <lineage>
        <taxon>Eukaryota</taxon>
        <taxon>Metazoa</taxon>
        <taxon>Ecdysozoa</taxon>
        <taxon>Arthropoda</taxon>
        <taxon>Hexapoda</taxon>
        <taxon>Insecta</taxon>
        <taxon>Pterygota</taxon>
        <taxon>Neoptera</taxon>
        <taxon>Polyneoptera</taxon>
        <taxon>Phasmatodea</taxon>
        <taxon>Timematodea</taxon>
        <taxon>Timematoidea</taxon>
        <taxon>Timematidae</taxon>
        <taxon>Timema</taxon>
    </lineage>
</organism>
<feature type="region of interest" description="Disordered" evidence="5">
    <location>
        <begin position="304"/>
        <end position="352"/>
    </location>
</feature>
<accession>A0A7R9JAZ1</accession>
<dbReference type="Pfam" id="PF25372">
    <property type="entry name" value="DUF7885"/>
    <property type="match status" value="1"/>
</dbReference>
<name>A0A7R9JAZ1_TIMCA</name>
<protein>
    <submittedName>
        <fullName evidence="7">(California timema) hypothetical protein</fullName>
    </submittedName>
</protein>
<dbReference type="GO" id="GO:0003677">
    <property type="term" value="F:DNA binding"/>
    <property type="evidence" value="ECO:0007669"/>
    <property type="project" value="InterPro"/>
</dbReference>
<feature type="region of interest" description="Disordered" evidence="5">
    <location>
        <begin position="75"/>
        <end position="122"/>
    </location>
</feature>
<dbReference type="Gene3D" id="3.30.40.10">
    <property type="entry name" value="Zinc/RING finger domain, C3HC4 (zinc finger)"/>
    <property type="match status" value="1"/>
</dbReference>
<reference evidence="7" key="1">
    <citation type="submission" date="2020-11" db="EMBL/GenBank/DDBJ databases">
        <authorList>
            <person name="Tran Van P."/>
        </authorList>
    </citation>
    <scope>NUCLEOTIDE SEQUENCE</scope>
</reference>
<proteinExistence type="predicted"/>
<dbReference type="InterPro" id="IPR013083">
    <property type="entry name" value="Znf_RING/FYVE/PHD"/>
</dbReference>
<evidence type="ECO:0000256" key="5">
    <source>
        <dbReference type="SAM" id="MobiDB-lite"/>
    </source>
</evidence>
<dbReference type="CDD" id="cd21783">
    <property type="entry name" value="CTD_Jhd1-like"/>
    <property type="match status" value="1"/>
</dbReference>
<evidence type="ECO:0000256" key="4">
    <source>
        <dbReference type="PROSITE-ProRule" id="PRU00509"/>
    </source>
</evidence>
<dbReference type="InterPro" id="IPR050690">
    <property type="entry name" value="JHDM1_Histone_Demethylase"/>
</dbReference>
<keyword evidence="1" id="KW-0479">Metal-binding</keyword>
<dbReference type="PROSITE" id="PS51058">
    <property type="entry name" value="ZF_CXXC"/>
    <property type="match status" value="1"/>
</dbReference>
<dbReference type="SMART" id="SM00367">
    <property type="entry name" value="LRR_CC"/>
    <property type="match status" value="6"/>
</dbReference>
<dbReference type="InterPro" id="IPR057207">
    <property type="entry name" value="FBXL15_LRR"/>
</dbReference>
<dbReference type="SUPFAM" id="SSF52047">
    <property type="entry name" value="RNI-like"/>
    <property type="match status" value="1"/>
</dbReference>
<sequence>MFQELHGLKAIVMFLHSLPTNKKNVPELIRDPIALIQDVRTVVEQHRYDNPEFAVTGKSILRSLDDSDRDQIRGGRMPLAKNCGNRSSTPLLSGATKQKHSSRGEGGKVGNGGHQSGTGPRRRRTRCKKCEACQRSDCGDCSFCHDMVKFGGSGRAKQTCIMRQCLQPMLPVTAACVTCGLDGWGQQPVIPIQKLNRDIPSSLMECSVCYEIIHSDCVAKQCPELEGVVNEDLPNSWECPKCCKEGKNVEYRPRHFRARQKSSDIRRMSISSDNNSMLDCKDGIKTESIEADSDTTLDEFGHSIASFEDGPVKRQKIEPQELSPAEPSNSDETTSLPPSVSNGSEDMGSPLTNNNLVAVAEPRKLALRTQLAHQLAGNSTKILKRASFIVRPSSGGNKGCSNIGIVTNSVKDVRLPGSLILEQEIVLLVFKHLSPADVGRCAQVCRTWARCSVEPSLWRKMDLSHKHPTASHLAGIARRQPEVLILDWSGIAKRQLAWLAGRLPQLRELSLQGCTWAGVSALRTCTCPPLALLDLSFVSGLNDASLRDILSPPPDSRPGLVDTKSRLRSLRALKLAGCDISDVSLRYVTQHLPRLTFLDISSCTRITDAGVAQLATPPASTIITLQKLDLSSCRLLTDSSLEHLARCDALTRLDLRHTPNVTAAAIAKFAVRSRHDLKVMDQKLIAKRPAS</sequence>
<gene>
    <name evidence="7" type="ORF">TCMB3V08_LOCUS8398</name>
</gene>
<evidence type="ECO:0000256" key="2">
    <source>
        <dbReference type="ARBA" id="ARBA00022771"/>
    </source>
</evidence>
<feature type="compositionally biased region" description="Basic and acidic residues" evidence="5">
    <location>
        <begin position="310"/>
        <end position="319"/>
    </location>
</feature>
<dbReference type="AlphaFoldDB" id="A0A7R9JAZ1"/>
<dbReference type="GO" id="GO:0008270">
    <property type="term" value="F:zinc ion binding"/>
    <property type="evidence" value="ECO:0007669"/>
    <property type="project" value="UniProtKB-KW"/>
</dbReference>
<dbReference type="InterPro" id="IPR006553">
    <property type="entry name" value="Leu-rich_rpt_Cys-con_subtyp"/>
</dbReference>
<evidence type="ECO:0000259" key="6">
    <source>
        <dbReference type="PROSITE" id="PS51058"/>
    </source>
</evidence>
<dbReference type="InterPro" id="IPR019787">
    <property type="entry name" value="Znf_PHD-finger"/>
</dbReference>
<keyword evidence="3" id="KW-0862">Zinc</keyword>
<keyword evidence="2 4" id="KW-0863">Zinc-finger</keyword>